<organism evidence="2 3">
    <name type="scientific">Plakobranchus ocellatus</name>
    <dbReference type="NCBI Taxonomy" id="259542"/>
    <lineage>
        <taxon>Eukaryota</taxon>
        <taxon>Metazoa</taxon>
        <taxon>Spiralia</taxon>
        <taxon>Lophotrochozoa</taxon>
        <taxon>Mollusca</taxon>
        <taxon>Gastropoda</taxon>
        <taxon>Heterobranchia</taxon>
        <taxon>Euthyneura</taxon>
        <taxon>Panpulmonata</taxon>
        <taxon>Sacoglossa</taxon>
        <taxon>Placobranchoidea</taxon>
        <taxon>Plakobranchidae</taxon>
        <taxon>Plakobranchus</taxon>
    </lineage>
</organism>
<keyword evidence="3" id="KW-1185">Reference proteome</keyword>
<protein>
    <submittedName>
        <fullName evidence="2">Uncharacterized protein</fullName>
    </submittedName>
</protein>
<sequence length="129" mass="14885">MMFDRWTELAGVTKGNFGEQRDLVIRDQLCRSFNSKIVHFLKERSPKPTADLREMAAKYRSAYPNISLAGDEISTVNVAAGPTGKDRDMKLNMRDDWDVKDKGRPMYRRSQSSGQPRRWRNTSSRDEKG</sequence>
<evidence type="ECO:0000256" key="1">
    <source>
        <dbReference type="SAM" id="MobiDB-lite"/>
    </source>
</evidence>
<dbReference type="AlphaFoldDB" id="A0AAV4BV27"/>
<feature type="region of interest" description="Disordered" evidence="1">
    <location>
        <begin position="79"/>
        <end position="129"/>
    </location>
</feature>
<accession>A0AAV4BV27</accession>
<comment type="caution">
    <text evidence="2">The sequence shown here is derived from an EMBL/GenBank/DDBJ whole genome shotgun (WGS) entry which is preliminary data.</text>
</comment>
<feature type="compositionally biased region" description="Basic and acidic residues" evidence="1">
    <location>
        <begin position="84"/>
        <end position="104"/>
    </location>
</feature>
<reference evidence="2 3" key="1">
    <citation type="journal article" date="2021" name="Elife">
        <title>Chloroplast acquisition without the gene transfer in kleptoplastic sea slugs, Plakobranchus ocellatus.</title>
        <authorList>
            <person name="Maeda T."/>
            <person name="Takahashi S."/>
            <person name="Yoshida T."/>
            <person name="Shimamura S."/>
            <person name="Takaki Y."/>
            <person name="Nagai Y."/>
            <person name="Toyoda A."/>
            <person name="Suzuki Y."/>
            <person name="Arimoto A."/>
            <person name="Ishii H."/>
            <person name="Satoh N."/>
            <person name="Nishiyama T."/>
            <person name="Hasebe M."/>
            <person name="Maruyama T."/>
            <person name="Minagawa J."/>
            <person name="Obokata J."/>
            <person name="Shigenobu S."/>
        </authorList>
    </citation>
    <scope>NUCLEOTIDE SEQUENCE [LARGE SCALE GENOMIC DNA]</scope>
</reference>
<name>A0AAV4BV27_9GAST</name>
<evidence type="ECO:0000313" key="3">
    <source>
        <dbReference type="Proteomes" id="UP000735302"/>
    </source>
</evidence>
<evidence type="ECO:0000313" key="2">
    <source>
        <dbReference type="EMBL" id="GFO22259.1"/>
    </source>
</evidence>
<dbReference type="Proteomes" id="UP000735302">
    <property type="component" value="Unassembled WGS sequence"/>
</dbReference>
<gene>
    <name evidence="2" type="ORF">PoB_004876400</name>
</gene>
<dbReference type="EMBL" id="BLXT01005348">
    <property type="protein sequence ID" value="GFO22259.1"/>
    <property type="molecule type" value="Genomic_DNA"/>
</dbReference>
<proteinExistence type="predicted"/>